<organism evidence="1 2">
    <name type="scientific">Chenopodium quinoa</name>
    <name type="common">Quinoa</name>
    <dbReference type="NCBI Taxonomy" id="63459"/>
    <lineage>
        <taxon>Eukaryota</taxon>
        <taxon>Viridiplantae</taxon>
        <taxon>Streptophyta</taxon>
        <taxon>Embryophyta</taxon>
        <taxon>Tracheophyta</taxon>
        <taxon>Spermatophyta</taxon>
        <taxon>Magnoliopsida</taxon>
        <taxon>eudicotyledons</taxon>
        <taxon>Gunneridae</taxon>
        <taxon>Pentapetalae</taxon>
        <taxon>Caryophyllales</taxon>
        <taxon>Chenopodiaceae</taxon>
        <taxon>Chenopodioideae</taxon>
        <taxon>Atripliceae</taxon>
        <taxon>Chenopodium</taxon>
    </lineage>
</organism>
<protein>
    <recommendedName>
        <fullName evidence="3">Reverse transcriptase Ty1/copia-type domain-containing protein</fullName>
    </recommendedName>
</protein>
<dbReference type="OMA" id="CTSPLEY"/>
<dbReference type="Gramene" id="AUR62043605-RA">
    <property type="protein sequence ID" value="AUR62043605-RA:cds"/>
    <property type="gene ID" value="AUR62043605"/>
</dbReference>
<evidence type="ECO:0000313" key="1">
    <source>
        <dbReference type="EnsemblPlants" id="AUR62043605-RA:cds"/>
    </source>
</evidence>
<dbReference type="SUPFAM" id="SSF56672">
    <property type="entry name" value="DNA/RNA polymerases"/>
    <property type="match status" value="1"/>
</dbReference>
<reference evidence="1" key="2">
    <citation type="submission" date="2021-03" db="UniProtKB">
        <authorList>
            <consortium name="EnsemblPlants"/>
        </authorList>
    </citation>
    <scope>IDENTIFICATION</scope>
</reference>
<sequence>MKDLGALRYFLGLEIDQTNRGIFVSQRKYSTDLLKDQGMLDVKPLKLPMDTHLKLTAEKGTLLPSPVIYQKLLGKLIYLTVTRPDIAFSVQLLSQYMHAPTSTHMQAAKRLLRYLAGTKSQGILLASSSAAHLTAYSDSDWASCPNTRRSTTVYCILLGDFLFPGRPKSNLKWLYLQQKQNTEPWL</sequence>
<proteinExistence type="predicted"/>
<evidence type="ECO:0008006" key="3">
    <source>
        <dbReference type="Google" id="ProtNLM"/>
    </source>
</evidence>
<keyword evidence="2" id="KW-1185">Reference proteome</keyword>
<dbReference type="PANTHER" id="PTHR11439">
    <property type="entry name" value="GAG-POL-RELATED RETROTRANSPOSON"/>
    <property type="match status" value="1"/>
</dbReference>
<accession>A0A803NBZ9</accession>
<dbReference type="InterPro" id="IPR043502">
    <property type="entry name" value="DNA/RNA_pol_sf"/>
</dbReference>
<evidence type="ECO:0000313" key="2">
    <source>
        <dbReference type="Proteomes" id="UP000596660"/>
    </source>
</evidence>
<dbReference type="Proteomes" id="UP000596660">
    <property type="component" value="Unplaced"/>
</dbReference>
<dbReference type="PANTHER" id="PTHR11439:SF498">
    <property type="entry name" value="DNAK FAMILY PROTEIN"/>
    <property type="match status" value="1"/>
</dbReference>
<dbReference type="EnsemblPlants" id="AUR62043605-RA">
    <property type="protein sequence ID" value="AUR62043605-RA:cds"/>
    <property type="gene ID" value="AUR62043605"/>
</dbReference>
<reference evidence="1" key="1">
    <citation type="journal article" date="2017" name="Nature">
        <title>The genome of Chenopodium quinoa.</title>
        <authorList>
            <person name="Jarvis D.E."/>
            <person name="Ho Y.S."/>
            <person name="Lightfoot D.J."/>
            <person name="Schmoeckel S.M."/>
            <person name="Li B."/>
            <person name="Borm T.J.A."/>
            <person name="Ohyanagi H."/>
            <person name="Mineta K."/>
            <person name="Michell C.T."/>
            <person name="Saber N."/>
            <person name="Kharbatia N.M."/>
            <person name="Rupper R.R."/>
            <person name="Sharp A.R."/>
            <person name="Dally N."/>
            <person name="Boughton B.A."/>
            <person name="Woo Y.H."/>
            <person name="Gao G."/>
            <person name="Schijlen E.G.W.M."/>
            <person name="Guo X."/>
            <person name="Momin A.A."/>
            <person name="Negrao S."/>
            <person name="Al-Babili S."/>
            <person name="Gehring C."/>
            <person name="Roessner U."/>
            <person name="Jung C."/>
            <person name="Murphy K."/>
            <person name="Arold S.T."/>
            <person name="Gojobori T."/>
            <person name="van der Linden C.G."/>
            <person name="van Loo E.N."/>
            <person name="Jellen E.N."/>
            <person name="Maughan P.J."/>
            <person name="Tester M."/>
        </authorList>
    </citation>
    <scope>NUCLEOTIDE SEQUENCE [LARGE SCALE GENOMIC DNA]</scope>
    <source>
        <strain evidence="1">cv. PI 614886</strain>
    </source>
</reference>
<dbReference type="AlphaFoldDB" id="A0A803NBZ9"/>
<name>A0A803NBZ9_CHEQI</name>